<evidence type="ECO:0000259" key="1">
    <source>
        <dbReference type="Pfam" id="PF00501"/>
    </source>
</evidence>
<reference evidence="2" key="1">
    <citation type="submission" date="2022-11" db="EMBL/GenBank/DDBJ databases">
        <title>Larsenimonas rhizosphaerae sp. nov., isolated from a tidal mudflat.</title>
        <authorList>
            <person name="Lee S.D."/>
            <person name="Kim I.S."/>
        </authorList>
    </citation>
    <scope>NUCLEOTIDE SEQUENCE</scope>
    <source>
        <strain evidence="2">GH2-1</strain>
    </source>
</reference>
<dbReference type="Pfam" id="PF00501">
    <property type="entry name" value="AMP-binding"/>
    <property type="match status" value="1"/>
</dbReference>
<proteinExistence type="predicted"/>
<dbReference type="InterPro" id="IPR042099">
    <property type="entry name" value="ANL_N_sf"/>
</dbReference>
<comment type="caution">
    <text evidence="2">The sequence shown here is derived from an EMBL/GenBank/DDBJ whole genome shotgun (WGS) entry which is preliminary data.</text>
</comment>
<dbReference type="SUPFAM" id="SSF56801">
    <property type="entry name" value="Acetyl-CoA synthetase-like"/>
    <property type="match status" value="1"/>
</dbReference>
<dbReference type="Gene3D" id="3.40.50.12780">
    <property type="entry name" value="N-terminal domain of ligase-like"/>
    <property type="match status" value="1"/>
</dbReference>
<evidence type="ECO:0000313" key="3">
    <source>
        <dbReference type="Proteomes" id="UP001165678"/>
    </source>
</evidence>
<dbReference type="InterPro" id="IPR000873">
    <property type="entry name" value="AMP-dep_synth/lig_dom"/>
</dbReference>
<dbReference type="GO" id="GO:0006631">
    <property type="term" value="P:fatty acid metabolic process"/>
    <property type="evidence" value="ECO:0007669"/>
    <property type="project" value="TreeGrafter"/>
</dbReference>
<name>A0AA41ZM64_9GAMM</name>
<dbReference type="Proteomes" id="UP001165678">
    <property type="component" value="Unassembled WGS sequence"/>
</dbReference>
<protein>
    <submittedName>
        <fullName evidence="2">AMP-binding protein</fullName>
    </submittedName>
</protein>
<dbReference type="PROSITE" id="PS00455">
    <property type="entry name" value="AMP_BINDING"/>
    <property type="match status" value="1"/>
</dbReference>
<dbReference type="InterPro" id="IPR020845">
    <property type="entry name" value="AMP-binding_CS"/>
</dbReference>
<dbReference type="EMBL" id="JAPIVE010000003">
    <property type="protein sequence ID" value="MCX2524726.1"/>
    <property type="molecule type" value="Genomic_DNA"/>
</dbReference>
<gene>
    <name evidence="2" type="ORF">OQ287_10795</name>
</gene>
<dbReference type="GO" id="GO:0031956">
    <property type="term" value="F:medium-chain fatty acid-CoA ligase activity"/>
    <property type="evidence" value="ECO:0007669"/>
    <property type="project" value="TreeGrafter"/>
</dbReference>
<feature type="domain" description="AMP-dependent synthetase/ligase" evidence="1">
    <location>
        <begin position="21"/>
        <end position="321"/>
    </location>
</feature>
<sequence>MAVDACPVSSLVSVLRERGATSVLFDLDGRPVTVKDVFHQAEGLARRLAEESVQTLGLQADNGLLWWVAAIAARAGGLTLVPVPSFFTPAQQQHVLRDAGVDALLTPAHADQQGELMPGYRLERYRCRQQPPEGCALVTYTSGTTGSPRGVCLEARQLDQVAAALAEVVIECGVQRHLQVLPLSVLLEQVAGEAVLRGGGTLVLSPLARLGWVGMAGIDTERLADRLRALAIHSAVIVPDMLAGLMAQQQLAPLTDMRLLALGGGHTPPARVADAMALGLPVLEGYGLSECASVVALNRPGQAVAGSVGHPLSHVEVRIRHGEVQVRGNSLLGYLHDDTPRAEWLATGDLGRLDDEGRLWIEGRRKHVIVTGLGRNVSPEWIEAELTAEPLIDQAMVYGDEQVGLRALLVSSATDDEIDGALARVHARLPAYARLNGWVRHAPFTREGGELTANGRLRRALVLSRPAALTTAVPDALAPDMTSYGE</sequence>
<organism evidence="2 3">
    <name type="scientific">Larsenimonas rhizosphaerae</name>
    <dbReference type="NCBI Taxonomy" id="2944682"/>
    <lineage>
        <taxon>Bacteria</taxon>
        <taxon>Pseudomonadati</taxon>
        <taxon>Pseudomonadota</taxon>
        <taxon>Gammaproteobacteria</taxon>
        <taxon>Oceanospirillales</taxon>
        <taxon>Halomonadaceae</taxon>
        <taxon>Larsenimonas</taxon>
    </lineage>
</organism>
<dbReference type="RefSeq" id="WP_265896414.1">
    <property type="nucleotide sequence ID" value="NZ_JAPIVE010000003.1"/>
</dbReference>
<keyword evidence="3" id="KW-1185">Reference proteome</keyword>
<evidence type="ECO:0000313" key="2">
    <source>
        <dbReference type="EMBL" id="MCX2524726.1"/>
    </source>
</evidence>
<dbReference type="PANTHER" id="PTHR43201">
    <property type="entry name" value="ACYL-COA SYNTHETASE"/>
    <property type="match status" value="1"/>
</dbReference>
<dbReference type="AlphaFoldDB" id="A0AA41ZM64"/>
<accession>A0AA41ZM64</accession>
<dbReference type="PANTHER" id="PTHR43201:SF32">
    <property type="entry name" value="2-SUCCINYLBENZOATE--COA LIGASE, CHLOROPLASTIC_PEROXISOMAL"/>
    <property type="match status" value="1"/>
</dbReference>